<proteinExistence type="predicted"/>
<feature type="region of interest" description="Disordered" evidence="1">
    <location>
        <begin position="222"/>
        <end position="244"/>
    </location>
</feature>
<sequence>MVDLREGGNEPAGSLKAICCISYTNIRKMAPQSYSVLTSKWADNRQATNFECTLTPCDLNCGFLLTNSDVYYANQDFSDVYYANQDFRYNSCKVDLNNFEEKLFRSRTSKWADNRQATNFECTLTPCDLNCGFLLTNSDVYYANQDFRYNSCKVDLNNFEEKLFRSRTSKWADNRQATNFECTLTPCDLNCGFLLTNSDVYYANQDFSELSEDSLDPTIGTNKTSFMMQPGQEPKRSGTRSGMDDCRSSLYKIKINTKDELITHIVNSATLIKERKVDFRRAEECIELLKVADIV</sequence>
<reference evidence="2 3" key="1">
    <citation type="journal article" date="2022" name="Allergy">
        <title>Genome assembly and annotation of Periplaneta americana reveal a comprehensive cockroach allergen profile.</title>
        <authorList>
            <person name="Wang L."/>
            <person name="Xiong Q."/>
            <person name="Saelim N."/>
            <person name="Wang L."/>
            <person name="Nong W."/>
            <person name="Wan A.T."/>
            <person name="Shi M."/>
            <person name="Liu X."/>
            <person name="Cao Q."/>
            <person name="Hui J.H.L."/>
            <person name="Sookrung N."/>
            <person name="Leung T.F."/>
            <person name="Tungtrongchitr A."/>
            <person name="Tsui S.K.W."/>
        </authorList>
    </citation>
    <scope>NUCLEOTIDE SEQUENCE [LARGE SCALE GENOMIC DNA]</scope>
    <source>
        <strain evidence="2">PWHHKU_190912</strain>
    </source>
</reference>
<dbReference type="EMBL" id="JAJSOF020000019">
    <property type="protein sequence ID" value="KAJ4438242.1"/>
    <property type="molecule type" value="Genomic_DNA"/>
</dbReference>
<organism evidence="2 3">
    <name type="scientific">Periplaneta americana</name>
    <name type="common">American cockroach</name>
    <name type="synonym">Blatta americana</name>
    <dbReference type="NCBI Taxonomy" id="6978"/>
    <lineage>
        <taxon>Eukaryota</taxon>
        <taxon>Metazoa</taxon>
        <taxon>Ecdysozoa</taxon>
        <taxon>Arthropoda</taxon>
        <taxon>Hexapoda</taxon>
        <taxon>Insecta</taxon>
        <taxon>Pterygota</taxon>
        <taxon>Neoptera</taxon>
        <taxon>Polyneoptera</taxon>
        <taxon>Dictyoptera</taxon>
        <taxon>Blattodea</taxon>
        <taxon>Blattoidea</taxon>
        <taxon>Blattidae</taxon>
        <taxon>Blattinae</taxon>
        <taxon>Periplaneta</taxon>
    </lineage>
</organism>
<keyword evidence="3" id="KW-1185">Reference proteome</keyword>
<accession>A0ABQ8SX48</accession>
<gene>
    <name evidence="2" type="ORF">ANN_14181</name>
</gene>
<evidence type="ECO:0000256" key="1">
    <source>
        <dbReference type="SAM" id="MobiDB-lite"/>
    </source>
</evidence>
<name>A0ABQ8SX48_PERAM</name>
<evidence type="ECO:0000313" key="2">
    <source>
        <dbReference type="EMBL" id="KAJ4438242.1"/>
    </source>
</evidence>
<evidence type="ECO:0000313" key="3">
    <source>
        <dbReference type="Proteomes" id="UP001148838"/>
    </source>
</evidence>
<dbReference type="Proteomes" id="UP001148838">
    <property type="component" value="Unassembled WGS sequence"/>
</dbReference>
<comment type="caution">
    <text evidence="2">The sequence shown here is derived from an EMBL/GenBank/DDBJ whole genome shotgun (WGS) entry which is preliminary data.</text>
</comment>
<protein>
    <submittedName>
        <fullName evidence="2">Uncharacterized protein</fullName>
    </submittedName>
</protein>